<gene>
    <name evidence="2" type="primary">A09g516500.1_BraROA</name>
    <name evidence="2" type="ORF">IGI04_037384</name>
</gene>
<keyword evidence="1" id="KW-0472">Membrane</keyword>
<evidence type="ECO:0000256" key="1">
    <source>
        <dbReference type="SAM" id="Phobius"/>
    </source>
</evidence>
<proteinExistence type="predicted"/>
<feature type="transmembrane region" description="Helical" evidence="1">
    <location>
        <begin position="94"/>
        <end position="113"/>
    </location>
</feature>
<keyword evidence="3" id="KW-1185">Reference proteome</keyword>
<reference evidence="2 3" key="1">
    <citation type="submission" date="2021-03" db="EMBL/GenBank/DDBJ databases">
        <authorList>
            <person name="King G.J."/>
            <person name="Bancroft I."/>
            <person name="Baten A."/>
            <person name="Bloomfield J."/>
            <person name="Borpatragohain P."/>
            <person name="He Z."/>
            <person name="Irish N."/>
            <person name="Irwin J."/>
            <person name="Liu K."/>
            <person name="Mauleon R.P."/>
            <person name="Moore J."/>
            <person name="Morris R."/>
            <person name="Ostergaard L."/>
            <person name="Wang B."/>
            <person name="Wells R."/>
        </authorList>
    </citation>
    <scope>NUCLEOTIDE SEQUENCE [LARGE SCALE GENOMIC DNA]</scope>
    <source>
        <strain evidence="2">R-o-18</strain>
        <tissue evidence="2">Leaf</tissue>
    </source>
</reference>
<dbReference type="EMBL" id="JADBGQ010000008">
    <property type="protein sequence ID" value="KAG5385914.1"/>
    <property type="molecule type" value="Genomic_DNA"/>
</dbReference>
<comment type="caution">
    <text evidence="2">The sequence shown here is derived from an EMBL/GenBank/DDBJ whole genome shotgun (WGS) entry which is preliminary data.</text>
</comment>
<protein>
    <submittedName>
        <fullName evidence="2">Uncharacterized protein</fullName>
    </submittedName>
</protein>
<sequence length="263" mass="29184">MGAPSSRNNDQDFIRKADIDALIKMFKDNGNINGYSYGASMIARTVGDLDCITRTDSQLPLLIMGGKGVNQRQLKRVVEHLVHMIKMWKFKLQVFSGCVFGLVGVISSLSPRFSKLFTSSCFKMDSGMKMKVAVVFMGNNYLVWSRMVKTAVGSKGLWGHITSGTAPKPSLVAYMGAPSSRNNDQDFIRKADIDALIKMFKDNGNINGYSYGASMIARTVGDLDCITRTDSQLPLLIMGGKGVNQRQLKRVVEHLVHMIKMWK</sequence>
<dbReference type="Proteomes" id="UP000823674">
    <property type="component" value="Chromosome A09"/>
</dbReference>
<keyword evidence="1" id="KW-1133">Transmembrane helix</keyword>
<name>A0ABQ7LHA1_BRACM</name>
<evidence type="ECO:0000313" key="2">
    <source>
        <dbReference type="EMBL" id="KAG5385914.1"/>
    </source>
</evidence>
<keyword evidence="1" id="KW-0812">Transmembrane</keyword>
<evidence type="ECO:0000313" key="3">
    <source>
        <dbReference type="Proteomes" id="UP000823674"/>
    </source>
</evidence>
<organism evidence="2 3">
    <name type="scientific">Brassica rapa subsp. trilocularis</name>
    <dbReference type="NCBI Taxonomy" id="1813537"/>
    <lineage>
        <taxon>Eukaryota</taxon>
        <taxon>Viridiplantae</taxon>
        <taxon>Streptophyta</taxon>
        <taxon>Embryophyta</taxon>
        <taxon>Tracheophyta</taxon>
        <taxon>Spermatophyta</taxon>
        <taxon>Magnoliopsida</taxon>
        <taxon>eudicotyledons</taxon>
        <taxon>Gunneridae</taxon>
        <taxon>Pentapetalae</taxon>
        <taxon>rosids</taxon>
        <taxon>malvids</taxon>
        <taxon>Brassicales</taxon>
        <taxon>Brassicaceae</taxon>
        <taxon>Brassiceae</taxon>
        <taxon>Brassica</taxon>
    </lineage>
</organism>
<accession>A0ABQ7LHA1</accession>